<feature type="non-terminal residue" evidence="2">
    <location>
        <position position="1"/>
    </location>
</feature>
<keyword evidence="1" id="KW-0812">Transmembrane</keyword>
<feature type="non-terminal residue" evidence="2">
    <location>
        <position position="189"/>
    </location>
</feature>
<name>A0A0L8GVA9_OCTBM</name>
<proteinExistence type="predicted"/>
<accession>A0A0L8GVA9</accession>
<evidence type="ECO:0000313" key="2">
    <source>
        <dbReference type="EMBL" id="KOF80913.1"/>
    </source>
</evidence>
<evidence type="ECO:0008006" key="3">
    <source>
        <dbReference type="Google" id="ProtNLM"/>
    </source>
</evidence>
<dbReference type="AlphaFoldDB" id="A0A0L8GVA9"/>
<feature type="transmembrane region" description="Helical" evidence="1">
    <location>
        <begin position="31"/>
        <end position="52"/>
    </location>
</feature>
<sequence length="189" mass="21417">AIHEVLDSYFSGLQMRFSTKRYTTAWDRLEAGIVMGCAVSPILFVIVMQVLLRAVENKASTTDRGGGFEEFKAEKTRLQLMLKVSKDGMVRSVQPNLKTGRKWKAVDAICDAENNLKTKEMMGVIQTGRQGLGNSNVKWWPKATGKIQRVLVIQEVRSEEERNMYVKAIQQSQQGRWTIRDPAVQKPLT</sequence>
<evidence type="ECO:0000256" key="1">
    <source>
        <dbReference type="SAM" id="Phobius"/>
    </source>
</evidence>
<gene>
    <name evidence="2" type="ORF">OCBIM_22027245mg</name>
</gene>
<organism evidence="2">
    <name type="scientific">Octopus bimaculoides</name>
    <name type="common">California two-spotted octopus</name>
    <dbReference type="NCBI Taxonomy" id="37653"/>
    <lineage>
        <taxon>Eukaryota</taxon>
        <taxon>Metazoa</taxon>
        <taxon>Spiralia</taxon>
        <taxon>Lophotrochozoa</taxon>
        <taxon>Mollusca</taxon>
        <taxon>Cephalopoda</taxon>
        <taxon>Coleoidea</taxon>
        <taxon>Octopodiformes</taxon>
        <taxon>Octopoda</taxon>
        <taxon>Incirrata</taxon>
        <taxon>Octopodidae</taxon>
        <taxon>Octopus</taxon>
    </lineage>
</organism>
<keyword evidence="1" id="KW-0472">Membrane</keyword>
<protein>
    <recommendedName>
        <fullName evidence="3">Reverse transcriptase domain-containing protein</fullName>
    </recommendedName>
</protein>
<reference evidence="2" key="1">
    <citation type="submission" date="2015-07" db="EMBL/GenBank/DDBJ databases">
        <title>MeaNS - Measles Nucleotide Surveillance Program.</title>
        <authorList>
            <person name="Tran T."/>
            <person name="Druce J."/>
        </authorList>
    </citation>
    <scope>NUCLEOTIDE SEQUENCE</scope>
    <source>
        <strain evidence="2">UCB-OBI-ISO-001</strain>
        <tissue evidence="2">Gonad</tissue>
    </source>
</reference>
<keyword evidence="1" id="KW-1133">Transmembrane helix</keyword>
<dbReference type="EMBL" id="KQ420227">
    <property type="protein sequence ID" value="KOF80913.1"/>
    <property type="molecule type" value="Genomic_DNA"/>
</dbReference>